<dbReference type="Proteomes" id="UP000001977">
    <property type="component" value="Chromosome"/>
</dbReference>
<dbReference type="OrthoDB" id="110033at2"/>
<dbReference type="STRING" id="360910.BAV1035"/>
<protein>
    <submittedName>
        <fullName evidence="7">LysR-family transcriptional regulator</fullName>
    </submittedName>
</protein>
<reference evidence="7 8" key="1">
    <citation type="journal article" date="2006" name="J. Bacteriol.">
        <title>Comparison of the genome sequence of the poultry pathogen Bordetella avium with those of B. bronchiseptica, B. pertussis, and B. parapertussis reveals extensive diversity in surface structures associated with host interaction.</title>
        <authorList>
            <person name="Sebaihia M."/>
            <person name="Preston A."/>
            <person name="Maskell D.J."/>
            <person name="Kuzmiak H."/>
            <person name="Connell T.D."/>
            <person name="King N.D."/>
            <person name="Orndorff P.E."/>
            <person name="Miyamoto D.M."/>
            <person name="Thomson N.R."/>
            <person name="Harris D."/>
            <person name="Goble A."/>
            <person name="Lord A."/>
            <person name="Murphy L."/>
            <person name="Quail M.A."/>
            <person name="Rutter S."/>
            <person name="Squares R."/>
            <person name="Squares S."/>
            <person name="Woodward J."/>
            <person name="Parkhill J."/>
            <person name="Temple L.M."/>
        </authorList>
    </citation>
    <scope>NUCLEOTIDE SEQUENCE [LARGE SCALE GENOMIC DNA]</scope>
    <source>
        <strain evidence="7 8">197N</strain>
    </source>
</reference>
<keyword evidence="2" id="KW-0805">Transcription regulation</keyword>
<sequence>MRFKLRQMEAFRAVMLTGSMNGAARLLFVSQPAVSRLISHTEQTLGLRLFERDKGKLTPTPEALRLFEEIGPLFDEALRIDELARDLAVRPEGTLNLCSSPSLALNFLPPVIARYIAEHPDVRVKYHTTLLSDMAHELLGRKVELAVSVLPIDHPNLVAETFADGHMVCILPAGHPLADNAVVALEALARERLVLYNRNIPFGQLVAAAFQRAGIAWRPAVDIVRAELACALVGSGAGVAIVDEFSVSGQGWPGVVVRPLREAIPLALSLVRSRFERPSRHTQRFVRMLKAHAAHSAHSADRPLAARPQPGLSSLP</sequence>
<evidence type="ECO:0000313" key="8">
    <source>
        <dbReference type="Proteomes" id="UP000001977"/>
    </source>
</evidence>
<dbReference type="SUPFAM" id="SSF53850">
    <property type="entry name" value="Periplasmic binding protein-like II"/>
    <property type="match status" value="1"/>
</dbReference>
<dbReference type="Gene3D" id="3.40.190.290">
    <property type="match status" value="1"/>
</dbReference>
<evidence type="ECO:0000256" key="5">
    <source>
        <dbReference type="SAM" id="MobiDB-lite"/>
    </source>
</evidence>
<keyword evidence="8" id="KW-1185">Reference proteome</keyword>
<dbReference type="InterPro" id="IPR005119">
    <property type="entry name" value="LysR_subst-bd"/>
</dbReference>
<evidence type="ECO:0000259" key="6">
    <source>
        <dbReference type="PROSITE" id="PS50931"/>
    </source>
</evidence>
<keyword evidence="3" id="KW-0238">DNA-binding</keyword>
<dbReference type="GO" id="GO:0043565">
    <property type="term" value="F:sequence-specific DNA binding"/>
    <property type="evidence" value="ECO:0007669"/>
    <property type="project" value="TreeGrafter"/>
</dbReference>
<dbReference type="Pfam" id="PF03466">
    <property type="entry name" value="LysR_substrate"/>
    <property type="match status" value="1"/>
</dbReference>
<dbReference type="Gene3D" id="1.10.10.10">
    <property type="entry name" value="Winged helix-like DNA-binding domain superfamily/Winged helix DNA-binding domain"/>
    <property type="match status" value="1"/>
</dbReference>
<evidence type="ECO:0000313" key="7">
    <source>
        <dbReference type="EMBL" id="CAJ48644.1"/>
    </source>
</evidence>
<feature type="domain" description="HTH lysR-type" evidence="6">
    <location>
        <begin position="3"/>
        <end position="60"/>
    </location>
</feature>
<dbReference type="RefSeq" id="WP_012416721.1">
    <property type="nucleotide sequence ID" value="NC_010645.1"/>
</dbReference>
<accession>Q2KV35</accession>
<dbReference type="InterPro" id="IPR037424">
    <property type="entry name" value="NocR_PBP2"/>
</dbReference>
<dbReference type="SUPFAM" id="SSF46785">
    <property type="entry name" value="Winged helix' DNA-binding domain"/>
    <property type="match status" value="1"/>
</dbReference>
<dbReference type="PRINTS" id="PR00039">
    <property type="entry name" value="HTHLYSR"/>
</dbReference>
<dbReference type="CDD" id="cd08415">
    <property type="entry name" value="PBP2_LysR_opines_like"/>
    <property type="match status" value="1"/>
</dbReference>
<dbReference type="Pfam" id="PF00126">
    <property type="entry name" value="HTH_1"/>
    <property type="match status" value="1"/>
</dbReference>
<evidence type="ECO:0000256" key="1">
    <source>
        <dbReference type="ARBA" id="ARBA00009437"/>
    </source>
</evidence>
<dbReference type="InterPro" id="IPR036390">
    <property type="entry name" value="WH_DNA-bd_sf"/>
</dbReference>
<evidence type="ECO:0000256" key="2">
    <source>
        <dbReference type="ARBA" id="ARBA00023015"/>
    </source>
</evidence>
<evidence type="ECO:0000256" key="4">
    <source>
        <dbReference type="ARBA" id="ARBA00023163"/>
    </source>
</evidence>
<dbReference type="InterPro" id="IPR000847">
    <property type="entry name" value="LysR_HTH_N"/>
</dbReference>
<dbReference type="GeneID" id="92935771"/>
<dbReference type="GO" id="GO:0003700">
    <property type="term" value="F:DNA-binding transcription factor activity"/>
    <property type="evidence" value="ECO:0007669"/>
    <property type="project" value="InterPro"/>
</dbReference>
<keyword evidence="4" id="KW-0804">Transcription</keyword>
<dbReference type="eggNOG" id="COG0583">
    <property type="taxonomic scope" value="Bacteria"/>
</dbReference>
<dbReference type="KEGG" id="bav:BAV1035"/>
<dbReference type="HOGENOM" id="CLU_039613_6_3_4"/>
<dbReference type="GO" id="GO:0010628">
    <property type="term" value="P:positive regulation of gene expression"/>
    <property type="evidence" value="ECO:0007669"/>
    <property type="project" value="TreeGrafter"/>
</dbReference>
<dbReference type="AlphaFoldDB" id="Q2KV35"/>
<name>Q2KV35_BORA1</name>
<dbReference type="EMBL" id="AM167904">
    <property type="protein sequence ID" value="CAJ48644.1"/>
    <property type="molecule type" value="Genomic_DNA"/>
</dbReference>
<dbReference type="PROSITE" id="PS50931">
    <property type="entry name" value="HTH_LYSR"/>
    <property type="match status" value="1"/>
</dbReference>
<proteinExistence type="inferred from homology"/>
<dbReference type="PANTHER" id="PTHR30427">
    <property type="entry name" value="TRANSCRIPTIONAL ACTIVATOR PROTEIN LYSR"/>
    <property type="match status" value="1"/>
</dbReference>
<dbReference type="PANTHER" id="PTHR30427:SF1">
    <property type="entry name" value="TRANSCRIPTIONAL ACTIVATOR PROTEIN LYSR"/>
    <property type="match status" value="1"/>
</dbReference>
<feature type="region of interest" description="Disordered" evidence="5">
    <location>
        <begin position="294"/>
        <end position="316"/>
    </location>
</feature>
<organism evidence="7 8">
    <name type="scientific">Bordetella avium (strain 197N)</name>
    <dbReference type="NCBI Taxonomy" id="360910"/>
    <lineage>
        <taxon>Bacteria</taxon>
        <taxon>Pseudomonadati</taxon>
        <taxon>Pseudomonadota</taxon>
        <taxon>Betaproteobacteria</taxon>
        <taxon>Burkholderiales</taxon>
        <taxon>Alcaligenaceae</taxon>
        <taxon>Bordetella</taxon>
    </lineage>
</organism>
<gene>
    <name evidence="7" type="ordered locus">BAV1035</name>
</gene>
<dbReference type="InterPro" id="IPR036388">
    <property type="entry name" value="WH-like_DNA-bd_sf"/>
</dbReference>
<comment type="similarity">
    <text evidence="1">Belongs to the LysR transcriptional regulatory family.</text>
</comment>
<evidence type="ECO:0000256" key="3">
    <source>
        <dbReference type="ARBA" id="ARBA00023125"/>
    </source>
</evidence>